<keyword evidence="2" id="KW-0472">Membrane</keyword>
<feature type="region of interest" description="Disordered" evidence="1">
    <location>
        <begin position="88"/>
        <end position="120"/>
    </location>
</feature>
<dbReference type="GeneID" id="54364828"/>
<evidence type="ECO:0000256" key="2">
    <source>
        <dbReference type="SAM" id="Phobius"/>
    </source>
</evidence>
<evidence type="ECO:0000313" key="4">
    <source>
        <dbReference type="RefSeq" id="XP_033460257.1"/>
    </source>
</evidence>
<name>A0A6J3M583_9PEZI</name>
<dbReference type="Proteomes" id="UP000504637">
    <property type="component" value="Unplaced"/>
</dbReference>
<reference evidence="4" key="2">
    <citation type="submission" date="2020-04" db="EMBL/GenBank/DDBJ databases">
        <authorList>
            <consortium name="NCBI Genome Project"/>
        </authorList>
    </citation>
    <scope>NUCLEOTIDE SEQUENCE</scope>
    <source>
        <strain evidence="4">CBS 342.82</strain>
    </source>
</reference>
<keyword evidence="2" id="KW-0812">Transmembrane</keyword>
<dbReference type="AlphaFoldDB" id="A0A6J3M583"/>
<protein>
    <submittedName>
        <fullName evidence="4">Uncharacterized protein</fullName>
    </submittedName>
</protein>
<gene>
    <name evidence="4" type="ORF">K489DRAFT_401701</name>
</gene>
<dbReference type="RefSeq" id="XP_033460257.1">
    <property type="nucleotide sequence ID" value="XM_033607028.1"/>
</dbReference>
<evidence type="ECO:0000256" key="1">
    <source>
        <dbReference type="SAM" id="MobiDB-lite"/>
    </source>
</evidence>
<evidence type="ECO:0000313" key="3">
    <source>
        <dbReference type="Proteomes" id="UP000504637"/>
    </source>
</evidence>
<keyword evidence="2" id="KW-1133">Transmembrane helix</keyword>
<accession>A0A6J3M583</accession>
<feature type="compositionally biased region" description="Low complexity" evidence="1">
    <location>
        <begin position="94"/>
        <end position="118"/>
    </location>
</feature>
<organism evidence="4">
    <name type="scientific">Dissoconium aciculare CBS 342.82</name>
    <dbReference type="NCBI Taxonomy" id="1314786"/>
    <lineage>
        <taxon>Eukaryota</taxon>
        <taxon>Fungi</taxon>
        <taxon>Dikarya</taxon>
        <taxon>Ascomycota</taxon>
        <taxon>Pezizomycotina</taxon>
        <taxon>Dothideomycetes</taxon>
        <taxon>Dothideomycetidae</taxon>
        <taxon>Mycosphaerellales</taxon>
        <taxon>Dissoconiaceae</taxon>
        <taxon>Dissoconium</taxon>
    </lineage>
</organism>
<sequence>MSIQGCQNLTAIDPSGINSNSFCYVVGGTPGLDSCCKQLGNSTVQVSGCNAWCQLPKEITLGAYGGNDAFGQCVKSLPNYSSPGLGCRYSDSEPTTTTSTSSTPAPSSTTTTSATNTPGKGAAVHVQSMSLTTVLVSALLVGGFVSSGALLGLA</sequence>
<reference evidence="4" key="3">
    <citation type="submission" date="2025-08" db="UniProtKB">
        <authorList>
            <consortium name="RefSeq"/>
        </authorList>
    </citation>
    <scope>IDENTIFICATION</scope>
    <source>
        <strain evidence="4">CBS 342.82</strain>
    </source>
</reference>
<proteinExistence type="predicted"/>
<feature type="transmembrane region" description="Helical" evidence="2">
    <location>
        <begin position="134"/>
        <end position="153"/>
    </location>
</feature>
<keyword evidence="3" id="KW-1185">Reference proteome</keyword>
<reference evidence="4" key="1">
    <citation type="submission" date="2020-01" db="EMBL/GenBank/DDBJ databases">
        <authorList>
            <consortium name="DOE Joint Genome Institute"/>
            <person name="Haridas S."/>
            <person name="Albert R."/>
            <person name="Binder M."/>
            <person name="Bloem J."/>
            <person name="Labutti K."/>
            <person name="Salamov A."/>
            <person name="Andreopoulos B."/>
            <person name="Baker S.E."/>
            <person name="Barry K."/>
            <person name="Bills G."/>
            <person name="Bluhm B.H."/>
            <person name="Cannon C."/>
            <person name="Castanera R."/>
            <person name="Culley D.E."/>
            <person name="Daum C."/>
            <person name="Ezra D."/>
            <person name="Gonzalez J.B."/>
            <person name="Henrissat B."/>
            <person name="Kuo A."/>
            <person name="Liang C."/>
            <person name="Lipzen A."/>
            <person name="Lutzoni F."/>
            <person name="Magnuson J."/>
            <person name="Mondo S."/>
            <person name="Nolan M."/>
            <person name="Ohm R."/>
            <person name="Pangilinan J."/>
            <person name="Park H.-J."/>
            <person name="Ramirez L."/>
            <person name="Alfaro M."/>
            <person name="Sun H."/>
            <person name="Tritt A."/>
            <person name="Yoshinaga Y."/>
            <person name="Zwiers L.-H."/>
            <person name="Turgeon B.G."/>
            <person name="Goodwin S.B."/>
            <person name="Spatafora J.W."/>
            <person name="Crous P.W."/>
            <person name="Grigoriev I.V."/>
        </authorList>
    </citation>
    <scope>NUCLEOTIDE SEQUENCE</scope>
    <source>
        <strain evidence="4">CBS 342.82</strain>
    </source>
</reference>